<dbReference type="EMBL" id="LZYO01000252">
    <property type="protein sequence ID" value="ODH22200.1"/>
    <property type="molecule type" value="Genomic_DNA"/>
</dbReference>
<proteinExistence type="predicted"/>
<dbReference type="AlphaFoldDB" id="A0A1D2J9X4"/>
<sequence length="86" mass="9628">MASAFDLKMLGACGFDLDLVWFNVRVREDVNNRYGAARSVNPQQLNGRYTQATEATNKMMCCVEHWNTTLTTGLKRGSIDFVFCGA</sequence>
<gene>
    <name evidence="1" type="ORF">ACO22_05545</name>
</gene>
<reference evidence="1 2" key="1">
    <citation type="submission" date="2016-06" db="EMBL/GenBank/DDBJ databases">
        <authorList>
            <person name="Kjaerup R.B."/>
            <person name="Dalgaard T.S."/>
            <person name="Juul-Madsen H.R."/>
        </authorList>
    </citation>
    <scope>NUCLEOTIDE SEQUENCE [LARGE SCALE GENOMIC DNA]</scope>
    <source>
        <strain evidence="1 2">Pb300</strain>
    </source>
</reference>
<comment type="caution">
    <text evidence="1">The sequence shown here is derived from an EMBL/GenBank/DDBJ whole genome shotgun (WGS) entry which is preliminary data.</text>
</comment>
<dbReference type="VEuPathDB" id="FungiDB:PADG_12388"/>
<dbReference type="Proteomes" id="UP000242814">
    <property type="component" value="Unassembled WGS sequence"/>
</dbReference>
<evidence type="ECO:0000313" key="2">
    <source>
        <dbReference type="Proteomes" id="UP000242814"/>
    </source>
</evidence>
<name>A0A1D2J9X4_PARBR</name>
<protein>
    <submittedName>
        <fullName evidence="1">Uncharacterized protein</fullName>
    </submittedName>
</protein>
<evidence type="ECO:0000313" key="1">
    <source>
        <dbReference type="EMBL" id="ODH22200.1"/>
    </source>
</evidence>
<organism evidence="1 2">
    <name type="scientific">Paracoccidioides brasiliensis</name>
    <dbReference type="NCBI Taxonomy" id="121759"/>
    <lineage>
        <taxon>Eukaryota</taxon>
        <taxon>Fungi</taxon>
        <taxon>Dikarya</taxon>
        <taxon>Ascomycota</taxon>
        <taxon>Pezizomycotina</taxon>
        <taxon>Eurotiomycetes</taxon>
        <taxon>Eurotiomycetidae</taxon>
        <taxon>Onygenales</taxon>
        <taxon>Ajellomycetaceae</taxon>
        <taxon>Paracoccidioides</taxon>
    </lineage>
</organism>
<accession>A0A1D2J9X4</accession>